<name>A0AAV2NDI7_9HYME</name>
<reference evidence="1" key="1">
    <citation type="submission" date="2024-04" db="EMBL/GenBank/DDBJ databases">
        <authorList>
            <consortium name="Molecular Ecology Group"/>
        </authorList>
    </citation>
    <scope>NUCLEOTIDE SEQUENCE</scope>
</reference>
<gene>
    <name evidence="1" type="ORF">LPLAT_LOCUS3898</name>
</gene>
<evidence type="ECO:0000313" key="1">
    <source>
        <dbReference type="EMBL" id="CAL1677975.1"/>
    </source>
</evidence>
<keyword evidence="2" id="KW-1185">Reference proteome</keyword>
<proteinExistence type="predicted"/>
<dbReference type="AlphaFoldDB" id="A0AAV2NDI7"/>
<protein>
    <submittedName>
        <fullName evidence="1">Uncharacterized protein</fullName>
    </submittedName>
</protein>
<dbReference type="EMBL" id="OZ034836">
    <property type="protein sequence ID" value="CAL1677975.1"/>
    <property type="molecule type" value="Genomic_DNA"/>
</dbReference>
<sequence length="98" mass="11371">MDSIRSRFLGTPWSFILCVCTIGKEMPALLYGDQEIHLGIETHLRNNRRYLFLKNIFCRTFIAKEEALDLWCFLFKVALFFPIPSLKPVDSPSCSENP</sequence>
<dbReference type="Proteomes" id="UP001497644">
    <property type="component" value="Chromosome 13"/>
</dbReference>
<evidence type="ECO:0000313" key="2">
    <source>
        <dbReference type="Proteomes" id="UP001497644"/>
    </source>
</evidence>
<organism evidence="1 2">
    <name type="scientific">Lasius platythorax</name>
    <dbReference type="NCBI Taxonomy" id="488582"/>
    <lineage>
        <taxon>Eukaryota</taxon>
        <taxon>Metazoa</taxon>
        <taxon>Ecdysozoa</taxon>
        <taxon>Arthropoda</taxon>
        <taxon>Hexapoda</taxon>
        <taxon>Insecta</taxon>
        <taxon>Pterygota</taxon>
        <taxon>Neoptera</taxon>
        <taxon>Endopterygota</taxon>
        <taxon>Hymenoptera</taxon>
        <taxon>Apocrita</taxon>
        <taxon>Aculeata</taxon>
        <taxon>Formicoidea</taxon>
        <taxon>Formicidae</taxon>
        <taxon>Formicinae</taxon>
        <taxon>Lasius</taxon>
        <taxon>Lasius</taxon>
    </lineage>
</organism>
<accession>A0AAV2NDI7</accession>